<feature type="signal peptide" evidence="2">
    <location>
        <begin position="1"/>
        <end position="19"/>
    </location>
</feature>
<dbReference type="PROSITE" id="PS50914">
    <property type="entry name" value="BON"/>
    <property type="match status" value="2"/>
</dbReference>
<dbReference type="PROSITE" id="PS51257">
    <property type="entry name" value="PROKAR_LIPOPROTEIN"/>
    <property type="match status" value="1"/>
</dbReference>
<proteinExistence type="predicted"/>
<keyword evidence="5" id="KW-1185">Reference proteome</keyword>
<dbReference type="SMART" id="SM00749">
    <property type="entry name" value="BON"/>
    <property type="match status" value="1"/>
</dbReference>
<dbReference type="InterPro" id="IPR014004">
    <property type="entry name" value="Transpt-assoc_nodulatn_dom_bac"/>
</dbReference>
<protein>
    <submittedName>
        <fullName evidence="4">BON domain-containing protein</fullName>
    </submittedName>
</protein>
<feature type="chain" id="PRO_5045228657" evidence="2">
    <location>
        <begin position="20"/>
        <end position="185"/>
    </location>
</feature>
<accession>A0ABY5GGL4</accession>
<name>A0ABY5GGL4_9GAMM</name>
<dbReference type="PANTHER" id="PTHR34606:SF4">
    <property type="entry name" value="OUTER MEMBRANE LIPOPROTEIN DOLP"/>
    <property type="match status" value="1"/>
</dbReference>
<dbReference type="InterPro" id="IPR007055">
    <property type="entry name" value="BON_dom"/>
</dbReference>
<dbReference type="PANTHER" id="PTHR34606">
    <property type="entry name" value="BON DOMAIN-CONTAINING PROTEIN"/>
    <property type="match status" value="1"/>
</dbReference>
<dbReference type="EMBL" id="CP101508">
    <property type="protein sequence ID" value="UTV28068.1"/>
    <property type="molecule type" value="Genomic_DNA"/>
</dbReference>
<organism evidence="4 5">
    <name type="scientific">Photobacterium atrarenae</name>
    <dbReference type="NCBI Taxonomy" id="865757"/>
    <lineage>
        <taxon>Bacteria</taxon>
        <taxon>Pseudomonadati</taxon>
        <taxon>Pseudomonadota</taxon>
        <taxon>Gammaproteobacteria</taxon>
        <taxon>Vibrionales</taxon>
        <taxon>Vibrionaceae</taxon>
        <taxon>Photobacterium</taxon>
    </lineage>
</organism>
<feature type="domain" description="BON" evidence="3">
    <location>
        <begin position="111"/>
        <end position="181"/>
    </location>
</feature>
<dbReference type="InterPro" id="IPR051686">
    <property type="entry name" value="Lipoprotein_DolP"/>
</dbReference>
<dbReference type="RefSeq" id="WP_255389313.1">
    <property type="nucleotide sequence ID" value="NZ_CP101508.1"/>
</dbReference>
<evidence type="ECO:0000313" key="4">
    <source>
        <dbReference type="EMBL" id="UTV28068.1"/>
    </source>
</evidence>
<evidence type="ECO:0000256" key="1">
    <source>
        <dbReference type="ARBA" id="ARBA00022729"/>
    </source>
</evidence>
<keyword evidence="1 2" id="KW-0732">Signal</keyword>
<gene>
    <name evidence="4" type="ORF">NNL38_01735</name>
</gene>
<dbReference type="Gene3D" id="3.40.1520.20">
    <property type="match status" value="1"/>
</dbReference>
<dbReference type="Proteomes" id="UP001057998">
    <property type="component" value="Chromosome 1"/>
</dbReference>
<dbReference type="Pfam" id="PF04972">
    <property type="entry name" value="BON"/>
    <property type="match status" value="2"/>
</dbReference>
<sequence>MRTLPTLLLAALFLLQGCAALTPSDPRSAKRQWFDQQIEMEVGGLVNKPPYRQQARINAVAFDGKVLLVGQAVDDATKAQLAEQIRQLSNVSTVFNQIQVRPLPKLGEVSKDSWLTTKVKSQLIGSKKLQDVTIQVITEGQEVYLLGYVTREQANIATEIARNVSGVKKVVKVFEYLASTPGNPS</sequence>
<evidence type="ECO:0000256" key="2">
    <source>
        <dbReference type="SAM" id="SignalP"/>
    </source>
</evidence>
<feature type="domain" description="BON" evidence="3">
    <location>
        <begin position="34"/>
        <end position="102"/>
    </location>
</feature>
<evidence type="ECO:0000313" key="5">
    <source>
        <dbReference type="Proteomes" id="UP001057998"/>
    </source>
</evidence>
<evidence type="ECO:0000259" key="3">
    <source>
        <dbReference type="PROSITE" id="PS50914"/>
    </source>
</evidence>
<reference evidence="4" key="1">
    <citation type="submission" date="2022-07" db="EMBL/GenBank/DDBJ databases">
        <title>Genome sequencing of Photobacterium atrarenae GJH2-4.</title>
        <authorList>
            <person name="Park S.-J."/>
        </authorList>
    </citation>
    <scope>NUCLEOTIDE SEQUENCE</scope>
    <source>
        <strain evidence="4">GJH2-4</strain>
    </source>
</reference>